<keyword evidence="2 4" id="KW-0067">ATP-binding</keyword>
<dbReference type="SUPFAM" id="SSF52540">
    <property type="entry name" value="P-loop containing nucleoside triphosphate hydrolases"/>
    <property type="match status" value="1"/>
</dbReference>
<accession>A0ABU3VB28</accession>
<dbReference type="InterPro" id="IPR027417">
    <property type="entry name" value="P-loop_NTPase"/>
</dbReference>
<dbReference type="GO" id="GO:0005524">
    <property type="term" value="F:ATP binding"/>
    <property type="evidence" value="ECO:0007669"/>
    <property type="project" value="UniProtKB-KW"/>
</dbReference>
<gene>
    <name evidence="4" type="ORF">QO231_05855</name>
</gene>
<protein>
    <submittedName>
        <fullName evidence="4">ATP-binding cassette domain-containing protein</fullName>
    </submittedName>
</protein>
<reference evidence="5" key="1">
    <citation type="submission" date="2023-05" db="EMBL/GenBank/DDBJ databases">
        <title>Sedimentitalea sp. nov. JM2-8.</title>
        <authorList>
            <person name="Huang J."/>
        </authorList>
    </citation>
    <scope>NUCLEOTIDE SEQUENCE [LARGE SCALE GENOMIC DNA]</scope>
    <source>
        <strain evidence="5">KHS03</strain>
    </source>
</reference>
<keyword evidence="1" id="KW-0547">Nucleotide-binding</keyword>
<keyword evidence="5" id="KW-1185">Reference proteome</keyword>
<evidence type="ECO:0000256" key="2">
    <source>
        <dbReference type="ARBA" id="ARBA00022840"/>
    </source>
</evidence>
<dbReference type="Pfam" id="PF00005">
    <property type="entry name" value="ABC_tran"/>
    <property type="match status" value="1"/>
</dbReference>
<proteinExistence type="predicted"/>
<dbReference type="InterPro" id="IPR015854">
    <property type="entry name" value="ABC_transpr_LolD-like"/>
</dbReference>
<dbReference type="InterPro" id="IPR003593">
    <property type="entry name" value="AAA+_ATPase"/>
</dbReference>
<dbReference type="PANTHER" id="PTHR24220">
    <property type="entry name" value="IMPORT ATP-BINDING PROTEIN"/>
    <property type="match status" value="1"/>
</dbReference>
<organism evidence="4 5">
    <name type="scientific">Sedimentitalea todarodis</name>
    <dbReference type="NCBI Taxonomy" id="1631240"/>
    <lineage>
        <taxon>Bacteria</taxon>
        <taxon>Pseudomonadati</taxon>
        <taxon>Pseudomonadota</taxon>
        <taxon>Alphaproteobacteria</taxon>
        <taxon>Rhodobacterales</taxon>
        <taxon>Paracoccaceae</taxon>
        <taxon>Sedimentitalea</taxon>
    </lineage>
</organism>
<feature type="domain" description="ABC transporter" evidence="3">
    <location>
        <begin position="1"/>
        <end position="237"/>
    </location>
</feature>
<dbReference type="Gene3D" id="3.40.50.300">
    <property type="entry name" value="P-loop containing nucleotide triphosphate hydrolases"/>
    <property type="match status" value="1"/>
</dbReference>
<sequence>MRGLTLTDGRIELRDRDRAFRLQVDELTLAPGQAVALTGASGSGKTLLLELLGLLRAPGKGTVFLCDGKNLATLWGRGVRDADLARMRGQLFGFVPQTGALMPFLSVTENIALPQHVTGREDAAWCTALIDRLGIGDVASLMPGALSIGQRQRVAIARALAHRPPFVIADEPTAALDSDSADVVLDLLLAAAKEQDSGVILSSHDTDRVARFGIPRLALTTESQNGVVTSRLEPAPC</sequence>
<name>A0ABU3VB28_9RHOB</name>
<evidence type="ECO:0000313" key="5">
    <source>
        <dbReference type="Proteomes" id="UP001255416"/>
    </source>
</evidence>
<dbReference type="Proteomes" id="UP001255416">
    <property type="component" value="Unassembled WGS sequence"/>
</dbReference>
<dbReference type="RefSeq" id="WP_316774220.1">
    <property type="nucleotide sequence ID" value="NZ_JASMWN010000003.1"/>
</dbReference>
<evidence type="ECO:0000256" key="1">
    <source>
        <dbReference type="ARBA" id="ARBA00022741"/>
    </source>
</evidence>
<dbReference type="InterPro" id="IPR003439">
    <property type="entry name" value="ABC_transporter-like_ATP-bd"/>
</dbReference>
<evidence type="ECO:0000259" key="3">
    <source>
        <dbReference type="PROSITE" id="PS50893"/>
    </source>
</evidence>
<comment type="caution">
    <text evidence="4">The sequence shown here is derived from an EMBL/GenBank/DDBJ whole genome shotgun (WGS) entry which is preliminary data.</text>
</comment>
<evidence type="ECO:0000313" key="4">
    <source>
        <dbReference type="EMBL" id="MDU9003378.1"/>
    </source>
</evidence>
<dbReference type="SMART" id="SM00382">
    <property type="entry name" value="AAA"/>
    <property type="match status" value="1"/>
</dbReference>
<dbReference type="PROSITE" id="PS50893">
    <property type="entry name" value="ABC_TRANSPORTER_2"/>
    <property type="match status" value="1"/>
</dbReference>
<dbReference type="EMBL" id="JASMWN010000003">
    <property type="protein sequence ID" value="MDU9003378.1"/>
    <property type="molecule type" value="Genomic_DNA"/>
</dbReference>